<gene>
    <name evidence="2" type="ORF">BDW02DRAFT_126743</name>
</gene>
<protein>
    <submittedName>
        <fullName evidence="2">Uncharacterized protein</fullName>
    </submittedName>
</protein>
<dbReference type="OrthoDB" id="4487429at2759"/>
<evidence type="ECO:0000313" key="2">
    <source>
        <dbReference type="EMBL" id="KAF1829869.1"/>
    </source>
</evidence>
<dbReference type="AlphaFoldDB" id="A0A6A5JZB9"/>
<accession>A0A6A5JZB9</accession>
<sequence>MNNLVNMFRNVPAPSPSSARYQQQSSKPRDMIRCGPVTINDPHKDFTKRFDFDESITIYGWPSRGGVIMLENASVADFQFMGLDRLHPPLLRHQTPEEEDAFSKRLLVLGAKWWDSVARHWLLSPDNPDPDIEALENSPEPTPKERHWVSVAWPSTGRLVVSEYDTNMYPGGRGDGTVPEDVCRLMLCTTMDEKATMLKERFEGKEWASVSDYDGYAFLGCWEKKTSGEAGDLLQTWPKTQGH</sequence>
<reference evidence="2" key="1">
    <citation type="submission" date="2020-01" db="EMBL/GenBank/DDBJ databases">
        <authorList>
            <consortium name="DOE Joint Genome Institute"/>
            <person name="Haridas S."/>
            <person name="Albert R."/>
            <person name="Binder M."/>
            <person name="Bloem J."/>
            <person name="Labutti K."/>
            <person name="Salamov A."/>
            <person name="Andreopoulos B."/>
            <person name="Baker S.E."/>
            <person name="Barry K."/>
            <person name="Bills G."/>
            <person name="Bluhm B.H."/>
            <person name="Cannon C."/>
            <person name="Castanera R."/>
            <person name="Culley D.E."/>
            <person name="Daum C."/>
            <person name="Ezra D."/>
            <person name="Gonzalez J.B."/>
            <person name="Henrissat B."/>
            <person name="Kuo A."/>
            <person name="Liang C."/>
            <person name="Lipzen A."/>
            <person name="Lutzoni F."/>
            <person name="Magnuson J."/>
            <person name="Mondo S."/>
            <person name="Nolan M."/>
            <person name="Ohm R."/>
            <person name="Pangilinan J."/>
            <person name="Park H.-J."/>
            <person name="Ramirez L."/>
            <person name="Alfaro M."/>
            <person name="Sun H."/>
            <person name="Tritt A."/>
            <person name="Yoshinaga Y."/>
            <person name="Zwiers L.-H."/>
            <person name="Turgeon B.G."/>
            <person name="Goodwin S.B."/>
            <person name="Spatafora J.W."/>
            <person name="Crous P.W."/>
            <person name="Grigoriev I.V."/>
        </authorList>
    </citation>
    <scope>NUCLEOTIDE SEQUENCE</scope>
    <source>
        <strain evidence="2">P77</strain>
    </source>
</reference>
<keyword evidence="3" id="KW-1185">Reference proteome</keyword>
<feature type="compositionally biased region" description="Polar residues" evidence="1">
    <location>
        <begin position="16"/>
        <end position="26"/>
    </location>
</feature>
<name>A0A6A5JZB9_9PLEO</name>
<organism evidence="2 3">
    <name type="scientific">Decorospora gaudefroyi</name>
    <dbReference type="NCBI Taxonomy" id="184978"/>
    <lineage>
        <taxon>Eukaryota</taxon>
        <taxon>Fungi</taxon>
        <taxon>Dikarya</taxon>
        <taxon>Ascomycota</taxon>
        <taxon>Pezizomycotina</taxon>
        <taxon>Dothideomycetes</taxon>
        <taxon>Pleosporomycetidae</taxon>
        <taxon>Pleosporales</taxon>
        <taxon>Pleosporineae</taxon>
        <taxon>Pleosporaceae</taxon>
        <taxon>Decorospora</taxon>
    </lineage>
</organism>
<evidence type="ECO:0000313" key="3">
    <source>
        <dbReference type="Proteomes" id="UP000800040"/>
    </source>
</evidence>
<evidence type="ECO:0000256" key="1">
    <source>
        <dbReference type="SAM" id="MobiDB-lite"/>
    </source>
</evidence>
<dbReference type="Proteomes" id="UP000800040">
    <property type="component" value="Unassembled WGS sequence"/>
</dbReference>
<proteinExistence type="predicted"/>
<dbReference type="EMBL" id="ML975420">
    <property type="protein sequence ID" value="KAF1829869.1"/>
    <property type="molecule type" value="Genomic_DNA"/>
</dbReference>
<feature type="region of interest" description="Disordered" evidence="1">
    <location>
        <begin position="1"/>
        <end position="31"/>
    </location>
</feature>